<evidence type="ECO:0000256" key="1">
    <source>
        <dbReference type="SAM" id="MobiDB-lite"/>
    </source>
</evidence>
<feature type="region of interest" description="Disordered" evidence="1">
    <location>
        <begin position="68"/>
        <end position="88"/>
    </location>
</feature>
<dbReference type="EMBL" id="CAMXCT010000131">
    <property type="protein sequence ID" value="CAI3974378.1"/>
    <property type="molecule type" value="Genomic_DNA"/>
</dbReference>
<reference evidence="2" key="1">
    <citation type="submission" date="2022-10" db="EMBL/GenBank/DDBJ databases">
        <authorList>
            <person name="Chen Y."/>
            <person name="Dougan E. K."/>
            <person name="Chan C."/>
            <person name="Rhodes N."/>
            <person name="Thang M."/>
        </authorList>
    </citation>
    <scope>NUCLEOTIDE SEQUENCE</scope>
</reference>
<name>A0A9P1BL34_9DINO</name>
<organism evidence="2">
    <name type="scientific">Cladocopium goreaui</name>
    <dbReference type="NCBI Taxonomy" id="2562237"/>
    <lineage>
        <taxon>Eukaryota</taxon>
        <taxon>Sar</taxon>
        <taxon>Alveolata</taxon>
        <taxon>Dinophyceae</taxon>
        <taxon>Suessiales</taxon>
        <taxon>Symbiodiniaceae</taxon>
        <taxon>Cladocopium</taxon>
    </lineage>
</organism>
<reference evidence="3 4" key="2">
    <citation type="submission" date="2024-05" db="EMBL/GenBank/DDBJ databases">
        <authorList>
            <person name="Chen Y."/>
            <person name="Shah S."/>
            <person name="Dougan E. K."/>
            <person name="Thang M."/>
            <person name="Chan C."/>
        </authorList>
    </citation>
    <scope>NUCLEOTIDE SEQUENCE [LARGE SCALE GENOMIC DNA]</scope>
</reference>
<gene>
    <name evidence="2" type="ORF">C1SCF055_LOCUS2784</name>
</gene>
<dbReference type="EMBL" id="CAMXCT030000131">
    <property type="protein sequence ID" value="CAL4761690.1"/>
    <property type="molecule type" value="Genomic_DNA"/>
</dbReference>
<dbReference type="EMBL" id="CAMXCT020000131">
    <property type="protein sequence ID" value="CAL1127753.1"/>
    <property type="molecule type" value="Genomic_DNA"/>
</dbReference>
<accession>A0A9P1BL34</accession>
<evidence type="ECO:0000313" key="2">
    <source>
        <dbReference type="EMBL" id="CAI3974378.1"/>
    </source>
</evidence>
<dbReference type="AlphaFoldDB" id="A0A9P1BL34"/>
<comment type="caution">
    <text evidence="2">The sequence shown here is derived from an EMBL/GenBank/DDBJ whole genome shotgun (WGS) entry which is preliminary data.</text>
</comment>
<sequence>MERPTFFRAADDLDLMAPLSDLSDDDLAPCAARSMALMAKKRGLAQKQPEAPKPARSGRQLWADITTDDEDNFPAWPPAPKAAPVTTAPEVKISETKGDELLWDPIGLGSSESYLTDLLYHKTQTKTSGAGTVFDKWSWSTAATDSPDSTLEDFQADDEDQTPQVEAVQSVQMPVGRSPNQSTYLQRWEKAPTRQPAQLPSFQLQIQPTQPLQQPMQPLPLQMQQPHLQTQPMAMVPVQMQQDIPQATTPGMLLAVPYPMPMDWQKEMSMGMGMLPMVMSTTGHQATVAPEGPPMGTTHRFHQKNSNMGMLSSDARTFTKKYNKGRLSIVSENKVHFQGTVRYSLQFTEGELCSADGVGFILSSDLPCTRNIQKIISVFVNRTGRICIRVHDEVVRCSRRVKDPWEAMSILADIMSHMPYGIHELDVGDWLEVSADLVNQSVSFTVWPQDKSQPSFATVSFKEVLENARGRVNGVPRNPCGFLAVVIKHVGVSVQLAS</sequence>
<proteinExistence type="predicted"/>
<protein>
    <submittedName>
        <fullName evidence="2">Uncharacterized protein</fullName>
    </submittedName>
</protein>
<evidence type="ECO:0000313" key="3">
    <source>
        <dbReference type="EMBL" id="CAL4761690.1"/>
    </source>
</evidence>
<dbReference type="Proteomes" id="UP001152797">
    <property type="component" value="Unassembled WGS sequence"/>
</dbReference>
<dbReference type="OrthoDB" id="429527at2759"/>
<keyword evidence="4" id="KW-1185">Reference proteome</keyword>
<evidence type="ECO:0000313" key="4">
    <source>
        <dbReference type="Proteomes" id="UP001152797"/>
    </source>
</evidence>